<evidence type="ECO:0000256" key="1">
    <source>
        <dbReference type="SAM" id="Coils"/>
    </source>
</evidence>
<protein>
    <submittedName>
        <fullName evidence="3">Tetratricopeptide repeat protein</fullName>
    </submittedName>
</protein>
<keyword evidence="2" id="KW-0472">Membrane</keyword>
<organism evidence="3 4">
    <name type="scientific">Clostridium botulinum D str. 1873</name>
    <dbReference type="NCBI Taxonomy" id="592027"/>
    <lineage>
        <taxon>Bacteria</taxon>
        <taxon>Bacillati</taxon>
        <taxon>Bacillota</taxon>
        <taxon>Clostridia</taxon>
        <taxon>Eubacteriales</taxon>
        <taxon>Clostridiaceae</taxon>
        <taxon>Clostridium</taxon>
    </lineage>
</organism>
<dbReference type="SUPFAM" id="SSF48452">
    <property type="entry name" value="TPR-like"/>
    <property type="match status" value="1"/>
</dbReference>
<evidence type="ECO:0000256" key="2">
    <source>
        <dbReference type="SAM" id="Phobius"/>
    </source>
</evidence>
<comment type="caution">
    <text evidence="3">The sequence shown here is derived from an EMBL/GenBank/DDBJ whole genome shotgun (WGS) entry which is preliminary data.</text>
</comment>
<gene>
    <name evidence="3" type="ORF">CLG_B0344</name>
</gene>
<name>A0A9P2G8Z2_CLOBO</name>
<sequence>MNKKNINKKIIYCTVAIGVIGIISAGIYRHHKIKTYNMLLNEANNNLKSYKYDEAIILFKEAMKYKKDLGIKNSINLAEKLKINKKSYENALSFMKEERYLDAIDNFKKVSDIDKNLYKDSQKNIEECKKSLVSKNIMLSKESVSNNDYSKDNKYITDITNIDNNKEVKQLQKPMNKKIKSYPQKSENIEKKSQIINRNINKPVSKQQAEDKIKNYIKSTSQEIPNLKVEYDHDDTKSGRKYFVIHVYCIVDDHTATMGWYYVNEQDGKCSKWDLAEDKLVPLT</sequence>
<feature type="coiled-coil region" evidence="1">
    <location>
        <begin position="71"/>
        <end position="98"/>
    </location>
</feature>
<keyword evidence="2" id="KW-0812">Transmembrane</keyword>
<dbReference type="Proteomes" id="UP000006160">
    <property type="component" value="Unassembled WGS sequence"/>
</dbReference>
<keyword evidence="2" id="KW-1133">Transmembrane helix</keyword>
<dbReference type="RefSeq" id="WP_004443712.1">
    <property type="nucleotide sequence ID" value="NZ_ACSJ01000001.1"/>
</dbReference>
<dbReference type="EMBL" id="ACSJ01000001">
    <property type="protein sequence ID" value="EES92160.1"/>
    <property type="molecule type" value="Genomic_DNA"/>
</dbReference>
<evidence type="ECO:0000313" key="3">
    <source>
        <dbReference type="EMBL" id="EES92160.1"/>
    </source>
</evidence>
<keyword evidence="1" id="KW-0175">Coiled coil</keyword>
<reference evidence="3 4" key="1">
    <citation type="submission" date="2009-10" db="EMBL/GenBank/DDBJ databases">
        <authorList>
            <person name="Shrivastava S."/>
            <person name="Brinkac L.B."/>
            <person name="Brown J.L."/>
            <person name="Bruce D.B."/>
            <person name="Detter C."/>
            <person name="Green L.D."/>
            <person name="Munk C.A."/>
            <person name="Rogers Y.C."/>
            <person name="Tapia R."/>
            <person name="Saunders E.S."/>
            <person name="Sims D.R."/>
            <person name="Smith L.A."/>
            <person name="Smith T.J."/>
            <person name="Sutton G."/>
            <person name="Brettin T."/>
        </authorList>
    </citation>
    <scope>NUCLEOTIDE SEQUENCE [LARGE SCALE GENOMIC DNA]</scope>
    <source>
        <strain evidence="4">D str. 1873</strain>
    </source>
</reference>
<proteinExistence type="predicted"/>
<dbReference type="InterPro" id="IPR011990">
    <property type="entry name" value="TPR-like_helical_dom_sf"/>
</dbReference>
<accession>A0A9P2G8Z2</accession>
<feature type="transmembrane region" description="Helical" evidence="2">
    <location>
        <begin position="10"/>
        <end position="28"/>
    </location>
</feature>
<evidence type="ECO:0000313" key="4">
    <source>
        <dbReference type="Proteomes" id="UP000006160"/>
    </source>
</evidence>
<dbReference type="AlphaFoldDB" id="A0A9P2G8Z2"/>